<evidence type="ECO:0000256" key="1">
    <source>
        <dbReference type="SAM" id="Coils"/>
    </source>
</evidence>
<dbReference type="EMBL" id="LAZR01032333">
    <property type="protein sequence ID" value="KKL51196.1"/>
    <property type="molecule type" value="Genomic_DNA"/>
</dbReference>
<reference evidence="2" key="1">
    <citation type="journal article" date="2015" name="Nature">
        <title>Complex archaea that bridge the gap between prokaryotes and eukaryotes.</title>
        <authorList>
            <person name="Spang A."/>
            <person name="Saw J.H."/>
            <person name="Jorgensen S.L."/>
            <person name="Zaremba-Niedzwiedzka K."/>
            <person name="Martijn J."/>
            <person name="Lind A.E."/>
            <person name="van Eijk R."/>
            <person name="Schleper C."/>
            <person name="Guy L."/>
            <person name="Ettema T.J."/>
        </authorList>
    </citation>
    <scope>NUCLEOTIDE SEQUENCE</scope>
</reference>
<comment type="caution">
    <text evidence="2">The sequence shown here is derived from an EMBL/GenBank/DDBJ whole genome shotgun (WGS) entry which is preliminary data.</text>
</comment>
<accession>A0A0F9DBY0</accession>
<protein>
    <submittedName>
        <fullName evidence="2">Uncharacterized protein</fullName>
    </submittedName>
</protein>
<name>A0A0F9DBY0_9ZZZZ</name>
<evidence type="ECO:0000313" key="2">
    <source>
        <dbReference type="EMBL" id="KKL51196.1"/>
    </source>
</evidence>
<keyword evidence="1" id="KW-0175">Coiled coil</keyword>
<proteinExistence type="predicted"/>
<organism evidence="2">
    <name type="scientific">marine sediment metagenome</name>
    <dbReference type="NCBI Taxonomy" id="412755"/>
    <lineage>
        <taxon>unclassified sequences</taxon>
        <taxon>metagenomes</taxon>
        <taxon>ecological metagenomes</taxon>
    </lineage>
</organism>
<dbReference type="AlphaFoldDB" id="A0A0F9DBY0"/>
<gene>
    <name evidence="2" type="ORF">LCGC14_2297910</name>
</gene>
<sequence length="266" mass="30117">MAEKKQWTEAALLEMLQNTYKESDGHCVLTHVHSDTGGGAGIRTADAISMGLWKSRGRFLTGYEIKISRNDWMKELDNPAKADEIGAKCDYWYIIAPPGLVSVEELPEGWGLLEPARTRLKIIKKAVKNDNPDPLTRGFVASILRQFLRQKSDRAAVNEARHQSYWKGVEAGKQEAMTGGDRGLKSELKDLENYKAAFKKFQEETGISMWGPIDLRAIAQAVKWAHEHGHRFFQRLELAEDRVNNALLQIQEARTELKGLDTRVTR</sequence>
<feature type="coiled-coil region" evidence="1">
    <location>
        <begin position="236"/>
        <end position="263"/>
    </location>
</feature>